<dbReference type="STRING" id="669874.A0A1E4TN14"/>
<dbReference type="InterPro" id="IPR038021">
    <property type="entry name" value="Putative_hydro-lyase"/>
</dbReference>
<keyword evidence="4" id="KW-1185">Reference proteome</keyword>
<evidence type="ECO:0008006" key="5">
    <source>
        <dbReference type="Google" id="ProtNLM"/>
    </source>
</evidence>
<evidence type="ECO:0000313" key="4">
    <source>
        <dbReference type="Proteomes" id="UP000094236"/>
    </source>
</evidence>
<sequence>MKIDTVAKQFRLSCRSEVHNTQTAGQAAGYAQANLVILPTEVVNDFKDFCFRNPVPCPLLAYTEGNPNKVNNIKVIDDDYGNFDIRTDLPKYNIYENGKLIKTKSNILEEWDSDRYVGFLIGCSFSFEYELAKNGLTPKHILLNTNVSIYKTTLALNPAGVFVNCKYVVSMRPYKEKDLDKVREITRAFKVTHGEPIDWGFDAVKRLGINDLNSPDYGSFVEMEPDEIPVFWACGVTPQLAIETVGEKIDGIVMTHTPGHMLILDITDEEVVNL</sequence>
<dbReference type="EMBL" id="KV454018">
    <property type="protein sequence ID" value="ODV93129.1"/>
    <property type="molecule type" value="Genomic_DNA"/>
</dbReference>
<dbReference type="Pfam" id="PF07286">
    <property type="entry name" value="D-Glu_cyclase"/>
    <property type="match status" value="1"/>
</dbReference>
<dbReference type="Gene3D" id="3.40.1640.10">
    <property type="entry name" value="PSTPO5379-like"/>
    <property type="match status" value="1"/>
</dbReference>
<evidence type="ECO:0000256" key="1">
    <source>
        <dbReference type="ARBA" id="ARBA00007896"/>
    </source>
</evidence>
<proteinExistence type="inferred from homology"/>
<dbReference type="PANTHER" id="PTHR32022:SF10">
    <property type="entry name" value="D-GLUTAMATE CYCLASE, MITOCHONDRIAL"/>
    <property type="match status" value="1"/>
</dbReference>
<reference evidence="4" key="1">
    <citation type="submission" date="2016-05" db="EMBL/GenBank/DDBJ databases">
        <title>Comparative genomics of biotechnologically important yeasts.</title>
        <authorList>
            <consortium name="DOE Joint Genome Institute"/>
            <person name="Riley R."/>
            <person name="Haridas S."/>
            <person name="Wolfe K.H."/>
            <person name="Lopes M.R."/>
            <person name="Hittinger C.T."/>
            <person name="Goker M."/>
            <person name="Salamov A."/>
            <person name="Wisecaver J."/>
            <person name="Long T.M."/>
            <person name="Aerts A.L."/>
            <person name="Barry K."/>
            <person name="Choi C."/>
            <person name="Clum A."/>
            <person name="Coughlan A.Y."/>
            <person name="Deshpande S."/>
            <person name="Douglass A.P."/>
            <person name="Hanson S.J."/>
            <person name="Klenk H.-P."/>
            <person name="Labutti K."/>
            <person name="Lapidus A."/>
            <person name="Lindquist E."/>
            <person name="Lipzen A."/>
            <person name="Meier-Kolthoff J.P."/>
            <person name="Ohm R.A."/>
            <person name="Otillar R.P."/>
            <person name="Pangilinan J."/>
            <person name="Peng Y."/>
            <person name="Rokas A."/>
            <person name="Rosa C.A."/>
            <person name="Scheuner C."/>
            <person name="Sibirny A.A."/>
            <person name="Slot J.C."/>
            <person name="Stielow J.B."/>
            <person name="Sun H."/>
            <person name="Kurtzman C.P."/>
            <person name="Blackwell M."/>
            <person name="Grigoriev I.V."/>
            <person name="Jeffries T.W."/>
        </authorList>
    </citation>
    <scope>NUCLEOTIDE SEQUENCE [LARGE SCALE GENOMIC DNA]</scope>
    <source>
        <strain evidence="4">NRRL Y-2460</strain>
    </source>
</reference>
<dbReference type="PANTHER" id="PTHR32022">
    <property type="entry name" value="D-GLUTAMATE CYCLASE, MITOCHONDRIAL"/>
    <property type="match status" value="1"/>
</dbReference>
<name>A0A1E4TN14_PACTA</name>
<dbReference type="Gene3D" id="3.30.2040.10">
    <property type="entry name" value="PSTPO5379-like domain"/>
    <property type="match status" value="1"/>
</dbReference>
<evidence type="ECO:0000256" key="2">
    <source>
        <dbReference type="ARBA" id="ARBA00023239"/>
    </source>
</evidence>
<dbReference type="OrthoDB" id="10262538at2759"/>
<keyword evidence="2" id="KW-0456">Lyase</keyword>
<organism evidence="3 4">
    <name type="scientific">Pachysolen tannophilus NRRL Y-2460</name>
    <dbReference type="NCBI Taxonomy" id="669874"/>
    <lineage>
        <taxon>Eukaryota</taxon>
        <taxon>Fungi</taxon>
        <taxon>Dikarya</taxon>
        <taxon>Ascomycota</taxon>
        <taxon>Saccharomycotina</taxon>
        <taxon>Pichiomycetes</taxon>
        <taxon>Pachysolenaceae</taxon>
        <taxon>Pachysolen</taxon>
    </lineage>
</organism>
<dbReference type="GO" id="GO:0006536">
    <property type="term" value="P:glutamate metabolic process"/>
    <property type="evidence" value="ECO:0007669"/>
    <property type="project" value="TreeGrafter"/>
</dbReference>
<dbReference type="InterPro" id="IPR016938">
    <property type="entry name" value="UPF0317"/>
</dbReference>
<dbReference type="GO" id="GO:0047820">
    <property type="term" value="F:D-glutamate cyclase activity"/>
    <property type="evidence" value="ECO:0007669"/>
    <property type="project" value="TreeGrafter"/>
</dbReference>
<gene>
    <name evidence="3" type="ORF">PACTADRAFT_72204</name>
</gene>
<accession>A0A1E4TN14</accession>
<evidence type="ECO:0000313" key="3">
    <source>
        <dbReference type="EMBL" id="ODV93129.1"/>
    </source>
</evidence>
<dbReference type="PIRSF" id="PIRSF029755">
    <property type="entry name" value="UCP029755"/>
    <property type="match status" value="1"/>
</dbReference>
<dbReference type="Proteomes" id="UP000094236">
    <property type="component" value="Unassembled WGS sequence"/>
</dbReference>
<dbReference type="FunFam" id="3.30.2040.10:FF:000001">
    <property type="entry name" value="D-glutamate cyclase, mitochondrial"/>
    <property type="match status" value="1"/>
</dbReference>
<dbReference type="AlphaFoldDB" id="A0A1E4TN14"/>
<comment type="similarity">
    <text evidence="1">Belongs to the D-glutamate cyclase family.</text>
</comment>
<dbReference type="InterPro" id="IPR009906">
    <property type="entry name" value="D-Glu_cyclase"/>
</dbReference>
<protein>
    <recommendedName>
        <fullName evidence="5">DUF1445 domain-containing protein</fullName>
    </recommendedName>
</protein>
<dbReference type="SUPFAM" id="SSF160920">
    <property type="entry name" value="PSTPO5379-like"/>
    <property type="match status" value="1"/>
</dbReference>